<feature type="compositionally biased region" description="Acidic residues" evidence="1">
    <location>
        <begin position="184"/>
        <end position="210"/>
    </location>
</feature>
<evidence type="ECO:0000256" key="1">
    <source>
        <dbReference type="SAM" id="MobiDB-lite"/>
    </source>
</evidence>
<protein>
    <submittedName>
        <fullName evidence="3">Uncharacterized protein</fullName>
    </submittedName>
</protein>
<accession>A0A6C0EYL5</accession>
<feature type="transmembrane region" description="Helical" evidence="2">
    <location>
        <begin position="24"/>
        <end position="41"/>
    </location>
</feature>
<name>A0A6C0EYL5_9ZZZZ</name>
<evidence type="ECO:0000313" key="3">
    <source>
        <dbReference type="EMBL" id="QHT33593.1"/>
    </source>
</evidence>
<feature type="region of interest" description="Disordered" evidence="1">
    <location>
        <begin position="128"/>
        <end position="214"/>
    </location>
</feature>
<keyword evidence="2" id="KW-0472">Membrane</keyword>
<keyword evidence="2" id="KW-1133">Transmembrane helix</keyword>
<dbReference type="EMBL" id="MN738969">
    <property type="protein sequence ID" value="QHT33593.1"/>
    <property type="molecule type" value="Genomic_DNA"/>
</dbReference>
<proteinExistence type="predicted"/>
<reference evidence="3" key="1">
    <citation type="journal article" date="2020" name="Nature">
        <title>Giant virus diversity and host interactions through global metagenomics.</title>
        <authorList>
            <person name="Schulz F."/>
            <person name="Roux S."/>
            <person name="Paez-Espino D."/>
            <person name="Jungbluth S."/>
            <person name="Walsh D.A."/>
            <person name="Denef V.J."/>
            <person name="McMahon K.D."/>
            <person name="Konstantinidis K.T."/>
            <person name="Eloe-Fadrosh E.A."/>
            <person name="Kyrpides N.C."/>
            <person name="Woyke T."/>
        </authorList>
    </citation>
    <scope>NUCLEOTIDE SEQUENCE</scope>
    <source>
        <strain evidence="3">GVMAG-M-3300009161-36</strain>
    </source>
</reference>
<organism evidence="3">
    <name type="scientific">viral metagenome</name>
    <dbReference type="NCBI Taxonomy" id="1070528"/>
    <lineage>
        <taxon>unclassified sequences</taxon>
        <taxon>metagenomes</taxon>
        <taxon>organismal metagenomes</taxon>
    </lineage>
</organism>
<feature type="compositionally biased region" description="Low complexity" evidence="1">
    <location>
        <begin position="137"/>
        <end position="159"/>
    </location>
</feature>
<keyword evidence="2" id="KW-0812">Transmembrane</keyword>
<evidence type="ECO:0000256" key="2">
    <source>
        <dbReference type="SAM" id="Phobius"/>
    </source>
</evidence>
<sequence>MHNHTYKYLPPSLTPNNERMDISVFNYFSTFTLGLMCYSFFNPGVAYDLSMFLAYTFARTMITGYDVYSKYIYRPYRKHIRRPMMNILNIDDGLYEIEIVKDGNIIHRFKTMADFIKYNPIKFICEDEDEEDDNDDSSSGSGSESEAEQSQSQPQPSSELETPIDADLTNANVDIHEPDTTNENCDEEEEVDDTEDKQSTEDEDEEEDGFNGDNIILEPTEYDFVLRTMYFEDDSVNVTFGFCLKYETFRKSDMKQKYTYDQLKDLVSKRRFIGIHLKTDSQDYIINLTNPINYYIEDNTILDYSFLKMYLYKRYNVILGNSYTLSCIDNFIEMYSLEQGKKILITKNVFKIIDDETYKTTEDSASSTDTESKSTNSIHPIEFINDADIEFVEYNYNK</sequence>
<dbReference type="AlphaFoldDB" id="A0A6C0EYL5"/>